<protein>
    <recommendedName>
        <fullName evidence="3">Phage protein</fullName>
    </recommendedName>
</protein>
<reference evidence="1 2" key="1">
    <citation type="journal article" date="2014" name="Int. J. Syst. Evol. Microbiol.">
        <title>Carboxylicivirga gen. nov. in the family Marinilabiliaceae with two novel species, Carboxylicivirga mesophila sp. nov. and Carboxylicivirga taeanensis sp. nov., and reclassification of Cytophaga fermentans as Saccharicrinis fermentans gen. nov., comb. nov.</title>
        <authorList>
            <person name="Yang S.H."/>
            <person name="Seo H.S."/>
            <person name="Woo J.H."/>
            <person name="Oh H.M."/>
            <person name="Jang H."/>
            <person name="Lee J.H."/>
            <person name="Kim S.J."/>
            <person name="Kwon K.K."/>
        </authorList>
    </citation>
    <scope>NUCLEOTIDE SEQUENCE [LARGE SCALE GENOMIC DNA]</scope>
    <source>
        <strain evidence="1 2">JCM 18290</strain>
    </source>
</reference>
<proteinExistence type="predicted"/>
<dbReference type="EMBL" id="JAGUCN010000053">
    <property type="protein sequence ID" value="MBS2214031.1"/>
    <property type="molecule type" value="Genomic_DNA"/>
</dbReference>
<organism evidence="1 2">
    <name type="scientific">Carboxylicivirga mesophila</name>
    <dbReference type="NCBI Taxonomy" id="1166478"/>
    <lineage>
        <taxon>Bacteria</taxon>
        <taxon>Pseudomonadati</taxon>
        <taxon>Bacteroidota</taxon>
        <taxon>Bacteroidia</taxon>
        <taxon>Marinilabiliales</taxon>
        <taxon>Marinilabiliaceae</taxon>
        <taxon>Carboxylicivirga</taxon>
    </lineage>
</organism>
<sequence length="88" mass="10263">MKRITKYKLEVYHKYDGDSDGLSRIGLPSEKELFENNDWNLIDELYQSISLISKGMTSSDFASKTLNELKALSDKESYYLMTRILNEE</sequence>
<gene>
    <name evidence="1" type="ORF">KEM09_21665</name>
</gene>
<comment type="caution">
    <text evidence="1">The sequence shown here is derived from an EMBL/GenBank/DDBJ whole genome shotgun (WGS) entry which is preliminary data.</text>
</comment>
<evidence type="ECO:0008006" key="3">
    <source>
        <dbReference type="Google" id="ProtNLM"/>
    </source>
</evidence>
<accession>A0ABS5KG88</accession>
<dbReference type="Proteomes" id="UP000721861">
    <property type="component" value="Unassembled WGS sequence"/>
</dbReference>
<name>A0ABS5KG88_9BACT</name>
<evidence type="ECO:0000313" key="2">
    <source>
        <dbReference type="Proteomes" id="UP000721861"/>
    </source>
</evidence>
<evidence type="ECO:0000313" key="1">
    <source>
        <dbReference type="EMBL" id="MBS2214031.1"/>
    </source>
</evidence>
<dbReference type="RefSeq" id="WP_212232027.1">
    <property type="nucleotide sequence ID" value="NZ_JAGUCN010000053.1"/>
</dbReference>
<keyword evidence="2" id="KW-1185">Reference proteome</keyword>